<gene>
    <name evidence="3" type="ORF">NYR02_05485</name>
</gene>
<evidence type="ECO:0000256" key="2">
    <source>
        <dbReference type="SAM" id="MobiDB-lite"/>
    </source>
</evidence>
<evidence type="ECO:0000313" key="3">
    <source>
        <dbReference type="EMBL" id="MCT7358471.1"/>
    </source>
</evidence>
<keyword evidence="1" id="KW-0233">DNA recombination</keyword>
<name>A0A9X3AGC3_9GAMM</name>
<evidence type="ECO:0000256" key="1">
    <source>
        <dbReference type="ARBA" id="ARBA00023172"/>
    </source>
</evidence>
<dbReference type="SUPFAM" id="SSF56349">
    <property type="entry name" value="DNA breaking-rejoining enzymes"/>
    <property type="match status" value="1"/>
</dbReference>
<feature type="region of interest" description="Disordered" evidence="2">
    <location>
        <begin position="231"/>
        <end position="252"/>
    </location>
</feature>
<reference evidence="3" key="2">
    <citation type="submission" date="2022-08" db="EMBL/GenBank/DDBJ databases">
        <authorList>
            <person name="Dong C."/>
        </authorList>
    </citation>
    <scope>NUCLEOTIDE SEQUENCE</scope>
    <source>
        <strain evidence="3">59MF3M-4</strain>
    </source>
</reference>
<evidence type="ECO:0008006" key="5">
    <source>
        <dbReference type="Google" id="ProtNLM"/>
    </source>
</evidence>
<organism evidence="3 4">
    <name type="scientific">Thalassolituus pacificus</name>
    <dbReference type="NCBI Taxonomy" id="2975440"/>
    <lineage>
        <taxon>Bacteria</taxon>
        <taxon>Pseudomonadati</taxon>
        <taxon>Pseudomonadota</taxon>
        <taxon>Gammaproteobacteria</taxon>
        <taxon>Oceanospirillales</taxon>
        <taxon>Oceanospirillaceae</taxon>
        <taxon>Thalassolituus</taxon>
    </lineage>
</organism>
<keyword evidence="4" id="KW-1185">Reference proteome</keyword>
<dbReference type="GO" id="GO:0015074">
    <property type="term" value="P:DNA integration"/>
    <property type="evidence" value="ECO:0007669"/>
    <property type="project" value="InterPro"/>
</dbReference>
<dbReference type="GO" id="GO:0003677">
    <property type="term" value="F:DNA binding"/>
    <property type="evidence" value="ECO:0007669"/>
    <property type="project" value="InterPro"/>
</dbReference>
<dbReference type="Gene3D" id="1.10.443.10">
    <property type="entry name" value="Intergrase catalytic core"/>
    <property type="match status" value="1"/>
</dbReference>
<accession>A0A9X3AGC3</accession>
<protein>
    <recommendedName>
        <fullName evidence="5">Phage integrase family protein</fullName>
    </recommendedName>
</protein>
<dbReference type="InterPro" id="IPR013762">
    <property type="entry name" value="Integrase-like_cat_sf"/>
</dbReference>
<dbReference type="GO" id="GO:0006310">
    <property type="term" value="P:DNA recombination"/>
    <property type="evidence" value="ECO:0007669"/>
    <property type="project" value="UniProtKB-KW"/>
</dbReference>
<proteinExistence type="predicted"/>
<sequence length="1743" mass="194937">MTTLAAEFTHPGSRSILNHWLDEPVVGALVRFADAASMDTAIQKRFPAVGHMGSTKRNRDEFKHPTQHTLLLLINPLHHSTDPDITSLRRQFRLWLTVQDAIRLVDHGYHGDQKLVALIKSYVLGSEDGDKWAVIDSLLARTRIEATRFESSFHGFSFALKAAAEFQRRTATNHSGKFEMDFLHRVLAVATGELHPPEATPGSISTTPPSILARLRQQPILQWVMTPSNDDSPVEIPLAEPSSADTDAHDDESDPLLLVPVEPRASHARKTLSANSVFLQTAAAANFLPWEWETPLPTERDELQQWINTTLSSTQTVDALGAAICWLACHSGRSLALTLGFSIQDKPDEEWTISLSSRKLHKRVTRRQNAWRPTEEQRDLVAPFVEVLDFELPAPVTAALQRAGLQESASHHSLQDVWLAQAPDLTVEVWLNQQLPAPLQRLTSGKLMGYNALSVFERSGDHYLARLLSAHPRSGLPGACGYSAWDIKAIERGTDLTPTDSLRDAPTDTHVLGSLLSAQEPPLVSAIEQANQVLREPADSLAQAHNRIAIYVVTALYAATGSRYLSDPFEQPGWLDPVRGLVFINDKSDDASHDGRIVPLPTGISALVKQYLTHLDQLAAALTNVRPRLASAIRGMLSGEAAELPLFFTLSEELCWNSMNASEVPGADLFDWPLPKNLFRHRYAQQLQRLDVHPEVIDGWMGHSERHAHTWGDRSPRCWIDDAEQYRDAIEQAFNALPFLTELPTTAIPDYSAVSDAISGDTPELWTRRLFGAEQRKRQRRIALNKAIKTARAEIDAVAKQRPLSELGADEIQRLIGQMLSGKQQIGHHFAAVRLNVLRKRLAQDGGDHQFVLKRYPVPVLREPNPLKPFVIKSLGLLPRLQEWAQGITNISTKTGRSDAAVLGGLLLAIQKRIGYGRLLNDVMQGLNFRIVQHKRRNFLEYSEELEQNNLYAPVQRHEVSYQVASLLAWGQAGKSQPDPLAGAQHPAVLELKSVLELPADTEITTVVNAVATVVNQVNLITLPGMVAAVLSGRILSCALPMQDQIRLEGKKPVAIRAEANGVEDTDTTDPELFVLSGRYATTDNDALKEHAKQFKRALQDCISRYTTSDARRIADEIQGIIKSFEGKVSSAMLLLGHWLCIVIRRGKGRGKRFQPLAQSSVSTYFGTLNMPFLELAFDVDLLSLDEDEITDLYRSMLEFKRIRDNQIGYLGDRLYSFHRVARKAGVTDPDWAELSLGDEQRRVRPGLITEADYLHSLTLIKQQYPNDDQWLLLSFVLMACYRFGLRKNEACFLLRKDWCQNETQHWILVRNNRYRRLKNDGSRRAIPLLFDLTRPETEIFDRVMARYDAIAGQDRNQPILCDVVNGNIQPSPLMELMSPALIRVIREATGNPTLVLHHARHAFHNRMASVLLGLSTPAADKLMDGLDVEGIQRCVLGNQHDLSRRSSMALARLMGHQHVTTGMVSYNHLLLDWADRLVPAASLRTRIIPGALQTDVYERYQPPVQNTPQSLSFEPPTLLNMLKMLRLVSVGRSFTQAGAALGLNPEMVTATEAVFFNANRKMWFNKRGEDTRITGEDHPHALLHYINHDAWTRMLDKAAAVTADVLSEIACAPNLDSLPSLVGRQRQLLMASQEHYPLVKAALRMFEVNPQHYSVAAANDNEKITRQLTEQGFTVKPIDKASSANTRLIPDPFEIIEDGECIGIRSQYGVLMIHRNDQDCLRNSNELAVAFLSVGACIEYRK</sequence>
<evidence type="ECO:0000313" key="4">
    <source>
        <dbReference type="Proteomes" id="UP001147830"/>
    </source>
</evidence>
<reference evidence="3" key="1">
    <citation type="journal article" date="2022" name="Front. Microbiol.">
        <title>Genome-based taxonomic rearrangement of Oceanobacter-related bacteria including the description of Thalassolituus hydrocarbonoclasticus sp. nov. and Thalassolituus pacificus sp. nov. and emended description of the genus Thalassolituus.</title>
        <authorList>
            <person name="Dong C."/>
            <person name="Wei L."/>
            <person name="Wang J."/>
            <person name="Lai Q."/>
            <person name="Huang Z."/>
            <person name="Shao Z."/>
        </authorList>
    </citation>
    <scope>NUCLEOTIDE SEQUENCE</scope>
    <source>
        <strain evidence="3">59MF3M-4</strain>
    </source>
</reference>
<dbReference type="Proteomes" id="UP001147830">
    <property type="component" value="Unassembled WGS sequence"/>
</dbReference>
<comment type="caution">
    <text evidence="3">The sequence shown here is derived from an EMBL/GenBank/DDBJ whole genome shotgun (WGS) entry which is preliminary data.</text>
</comment>
<dbReference type="EMBL" id="JAOANI010000014">
    <property type="protein sequence ID" value="MCT7358471.1"/>
    <property type="molecule type" value="Genomic_DNA"/>
</dbReference>
<dbReference type="InterPro" id="IPR011010">
    <property type="entry name" value="DNA_brk_join_enz"/>
</dbReference>